<feature type="transmembrane region" description="Helical" evidence="1">
    <location>
        <begin position="61"/>
        <end position="78"/>
    </location>
</feature>
<gene>
    <name evidence="2" type="ORF">SAMN05216537_11228</name>
</gene>
<evidence type="ECO:0000256" key="1">
    <source>
        <dbReference type="SAM" id="Phobius"/>
    </source>
</evidence>
<keyword evidence="1" id="KW-1133">Transmembrane helix</keyword>
<keyword evidence="3" id="KW-1185">Reference proteome</keyword>
<evidence type="ECO:0000313" key="3">
    <source>
        <dbReference type="Proteomes" id="UP000236726"/>
    </source>
</evidence>
<name>A0A1H5VQY1_9FIRM</name>
<reference evidence="2 3" key="1">
    <citation type="submission" date="2016-10" db="EMBL/GenBank/DDBJ databases">
        <authorList>
            <person name="de Groot N.N."/>
        </authorList>
    </citation>
    <scope>NUCLEOTIDE SEQUENCE [LARGE SCALE GENOMIC DNA]</scope>
    <source>
        <strain evidence="2 3">D15d</strain>
    </source>
</reference>
<dbReference type="Proteomes" id="UP000236726">
    <property type="component" value="Unassembled WGS sequence"/>
</dbReference>
<evidence type="ECO:0000313" key="2">
    <source>
        <dbReference type="EMBL" id="SEF89426.1"/>
    </source>
</evidence>
<organism evidence="2 3">
    <name type="scientific">Lachnospira multipara</name>
    <dbReference type="NCBI Taxonomy" id="28051"/>
    <lineage>
        <taxon>Bacteria</taxon>
        <taxon>Bacillati</taxon>
        <taxon>Bacillota</taxon>
        <taxon>Clostridia</taxon>
        <taxon>Lachnospirales</taxon>
        <taxon>Lachnospiraceae</taxon>
        <taxon>Lachnospira</taxon>
    </lineage>
</organism>
<sequence>MINLMNKMTVETGVYFAIITTINLVLFGFLLANLIKIVRQINNNTFNFRDKFDDKLDQEDINSALIGFSVIILIAELYPHVDVRFELIKFAILIVFLVICFIPLAISCAITNAYEHEIDGYKYGRVNKKEIKVSLILDTICLSLLILVISSCYLLI</sequence>
<feature type="transmembrane region" description="Helical" evidence="1">
    <location>
        <begin position="134"/>
        <end position="155"/>
    </location>
</feature>
<feature type="transmembrane region" description="Helical" evidence="1">
    <location>
        <begin position="12"/>
        <end position="35"/>
    </location>
</feature>
<dbReference type="AlphaFoldDB" id="A0A1H5VQY1"/>
<proteinExistence type="predicted"/>
<protein>
    <submittedName>
        <fullName evidence="2">Uncharacterized protein</fullName>
    </submittedName>
</protein>
<accession>A0A1H5VQY1</accession>
<keyword evidence="1" id="KW-0472">Membrane</keyword>
<dbReference type="EMBL" id="FNUL01000012">
    <property type="protein sequence ID" value="SEF89426.1"/>
    <property type="molecule type" value="Genomic_DNA"/>
</dbReference>
<feature type="transmembrane region" description="Helical" evidence="1">
    <location>
        <begin position="90"/>
        <end position="114"/>
    </location>
</feature>
<keyword evidence="1" id="KW-0812">Transmembrane</keyword>
<dbReference type="RefSeq" id="WP_103953093.1">
    <property type="nucleotide sequence ID" value="NZ_FNUL01000012.1"/>
</dbReference>